<dbReference type="EMBL" id="BK015413">
    <property type="protein sequence ID" value="DAE05625.1"/>
    <property type="molecule type" value="Genomic_DNA"/>
</dbReference>
<name>A0A8S5PGX3_9CAUD</name>
<organism evidence="1">
    <name type="scientific">Siphoviridae sp. cthL03</name>
    <dbReference type="NCBI Taxonomy" id="2825615"/>
    <lineage>
        <taxon>Viruses</taxon>
        <taxon>Duplodnaviria</taxon>
        <taxon>Heunggongvirae</taxon>
        <taxon>Uroviricota</taxon>
        <taxon>Caudoviricetes</taxon>
    </lineage>
</organism>
<dbReference type="CDD" id="cd00063">
    <property type="entry name" value="FN3"/>
    <property type="match status" value="1"/>
</dbReference>
<proteinExistence type="predicted"/>
<sequence length="574" mass="65180">MATQSLRCSVDTYISVADNSNHSTELKLKTDNWPNGQKNPTRYAAVLQFEIPNVLRFKKINSVKLSITIKTDIGSGFGAVYYRAYTASASIADLSYSNYANRGSVSTPILDVQTVNLSTPGSSFTKERDITEIFTNNIVNNLFTVMVNVPNVNIDDLYILSNENASGYPILTIEYEDVLPVPPTLLYPNEVYVDSDRELTFRWSFNTQSQSKQKGYVSQWRIAGESTWNTLNVETTERTTYTSPANTFPTGQIEWRLQTIDEIDQVSDYATSLFIIKGKPSLPVITLIKNDALTVIEWTASDQVGYEVEIKKDGNIIYQDSKSTKETILKPNLFLSDGNYELRLRTLNSYSLWSSFASRLFTISTNKPNKPSVSVSINGDTAYINSTFDTETAYLYRVDPEETILVAKLIDKKYTDNAIRCNVNCKYFVRAYNIGFTDSIPVGALALTNGFIVSDSSDIVRVDLSEERFIPFSEDLSKEFDLVEYSGRIDPVVEDGEHERQIITRIAFVNEEQYAKLRRMFNNSITVLYRDNRGIKIWCKITRLNRKNAMLDRGYNIDISFTKVFYNEGVEVNE</sequence>
<reference evidence="1" key="1">
    <citation type="journal article" date="2021" name="Proc. Natl. Acad. Sci. U.S.A.">
        <title>A Catalog of Tens of Thousands of Viruses from Human Metagenomes Reveals Hidden Associations with Chronic Diseases.</title>
        <authorList>
            <person name="Tisza M.J."/>
            <person name="Buck C.B."/>
        </authorList>
    </citation>
    <scope>NUCLEOTIDE SEQUENCE</scope>
    <source>
        <strain evidence="1">CthL03</strain>
    </source>
</reference>
<dbReference type="InterPro" id="IPR003961">
    <property type="entry name" value="FN3_dom"/>
</dbReference>
<evidence type="ECO:0000313" key="1">
    <source>
        <dbReference type="EMBL" id="DAE05625.1"/>
    </source>
</evidence>
<protein>
    <submittedName>
        <fullName evidence="1">Fibronectin domain protein</fullName>
    </submittedName>
</protein>
<dbReference type="InterPro" id="IPR013783">
    <property type="entry name" value="Ig-like_fold"/>
</dbReference>
<dbReference type="Gene3D" id="2.60.40.10">
    <property type="entry name" value="Immunoglobulins"/>
    <property type="match status" value="1"/>
</dbReference>
<accession>A0A8S5PGX3</accession>